<feature type="domain" description="ESX-1 secretion-associated protein EspA/EspE-like" evidence="2">
    <location>
        <begin position="95"/>
        <end position="177"/>
    </location>
</feature>
<gene>
    <name evidence="3" type="ORF">H5P34_22745</name>
</gene>
<feature type="region of interest" description="Disordered" evidence="1">
    <location>
        <begin position="252"/>
        <end position="290"/>
    </location>
</feature>
<dbReference type="AlphaFoldDB" id="A0AAW5T9H4"/>
<accession>A0AAW5T9H4</accession>
<sequence>MGLEQAVEVIEVGFAVKGTAEHATSLDKPLSRIGLGADALGALQMGGEWAAGKLSKNFTPTSFSSYSSPAKRIQGFGTPIIGAALLAVNTMQLTCGFGDPETGDRFGEGADHFNTVSDTLRSATPSDLWHGTGSHSYADQNEQQQDRAAAVSKIDATVQGIVANQAKQVEATRDMLDVVATSMTICIPIAIVIGKCPPAGPAQQMAFELGVVAGAMPIAMGTMTRMRYQSSSNTQQFMRAANAYQEIAAGAKPTGAPPSFMSPPDGNTTSAPWSPSGGTSTGTGEGSIDV</sequence>
<evidence type="ECO:0000313" key="3">
    <source>
        <dbReference type="EMBL" id="MCV7390883.1"/>
    </source>
</evidence>
<name>A0AAW5T9H4_9MYCO</name>
<dbReference type="RefSeq" id="WP_036443774.1">
    <property type="nucleotide sequence ID" value="NZ_JACKVC010000019.1"/>
</dbReference>
<dbReference type="Proteomes" id="UP001141659">
    <property type="component" value="Unassembled WGS sequence"/>
</dbReference>
<dbReference type="InterPro" id="IPR043796">
    <property type="entry name" value="ESX-1_EspA/EspE-like"/>
</dbReference>
<reference evidence="3" key="1">
    <citation type="submission" date="2020-07" db="EMBL/GenBank/DDBJ databases">
        <authorList>
            <person name="Pettersson B.M.F."/>
            <person name="Behra P.R.K."/>
            <person name="Ramesh M."/>
            <person name="Das S."/>
            <person name="Dasgupta S."/>
            <person name="Kirsebom L.A."/>
        </authorList>
    </citation>
    <scope>NUCLEOTIDE SEQUENCE</scope>
    <source>
        <strain evidence="3">DSM 44242</strain>
    </source>
</reference>
<dbReference type="Pfam" id="PF18879">
    <property type="entry name" value="EspA_EspE"/>
    <property type="match status" value="1"/>
</dbReference>
<organism evidence="3 4">
    <name type="scientific">Mycolicibacterium porcinum</name>
    <dbReference type="NCBI Taxonomy" id="39693"/>
    <lineage>
        <taxon>Bacteria</taxon>
        <taxon>Bacillati</taxon>
        <taxon>Actinomycetota</taxon>
        <taxon>Actinomycetes</taxon>
        <taxon>Mycobacteriales</taxon>
        <taxon>Mycobacteriaceae</taxon>
        <taxon>Mycolicibacterium</taxon>
    </lineage>
</organism>
<comment type="caution">
    <text evidence="3">The sequence shown here is derived from an EMBL/GenBank/DDBJ whole genome shotgun (WGS) entry which is preliminary data.</text>
</comment>
<reference evidence="3" key="2">
    <citation type="journal article" date="2022" name="BMC Genomics">
        <title>Comparative genome analysis of mycobacteria focusing on tRNA and non-coding RNA.</title>
        <authorList>
            <person name="Behra P.R.K."/>
            <person name="Pettersson B.M.F."/>
            <person name="Ramesh M."/>
            <person name="Das S."/>
            <person name="Dasgupta S."/>
            <person name="Kirsebom L.A."/>
        </authorList>
    </citation>
    <scope>NUCLEOTIDE SEQUENCE</scope>
    <source>
        <strain evidence="3">DSM 44242</strain>
    </source>
</reference>
<feature type="compositionally biased region" description="Low complexity" evidence="1">
    <location>
        <begin position="268"/>
        <end position="278"/>
    </location>
</feature>
<proteinExistence type="predicted"/>
<evidence type="ECO:0000313" key="4">
    <source>
        <dbReference type="Proteomes" id="UP001141659"/>
    </source>
</evidence>
<dbReference type="EMBL" id="JACKVC010000019">
    <property type="protein sequence ID" value="MCV7390883.1"/>
    <property type="molecule type" value="Genomic_DNA"/>
</dbReference>
<evidence type="ECO:0000256" key="1">
    <source>
        <dbReference type="SAM" id="MobiDB-lite"/>
    </source>
</evidence>
<protein>
    <recommendedName>
        <fullName evidence="2">ESX-1 secretion-associated protein EspA/EspE-like domain-containing protein</fullName>
    </recommendedName>
</protein>
<feature type="compositionally biased region" description="Gly residues" evidence="1">
    <location>
        <begin position="279"/>
        <end position="290"/>
    </location>
</feature>
<evidence type="ECO:0000259" key="2">
    <source>
        <dbReference type="Pfam" id="PF18879"/>
    </source>
</evidence>